<evidence type="ECO:0000256" key="1">
    <source>
        <dbReference type="ARBA" id="ARBA00005064"/>
    </source>
</evidence>
<comment type="subunit">
    <text evidence="11 12">Heterodimer of an alpha and a beta subunit. The beta subunit determines specificity for GTP.</text>
</comment>
<dbReference type="GO" id="GO:0000287">
    <property type="term" value="F:magnesium ion binding"/>
    <property type="evidence" value="ECO:0007669"/>
    <property type="project" value="UniProtKB-UniRule"/>
</dbReference>
<dbReference type="GO" id="GO:0005524">
    <property type="term" value="F:ATP binding"/>
    <property type="evidence" value="ECO:0007669"/>
    <property type="project" value="InterPro"/>
</dbReference>
<dbReference type="FunFam" id="3.30.1490.20:FF:000004">
    <property type="entry name" value="Succinate--CoA ligase [ADP-forming] subunit beta, mitochondrial"/>
    <property type="match status" value="1"/>
</dbReference>
<dbReference type="Gene3D" id="3.40.50.261">
    <property type="entry name" value="Succinyl-CoA synthetase domains"/>
    <property type="match status" value="1"/>
</dbReference>
<dbReference type="SUPFAM" id="SSF52210">
    <property type="entry name" value="Succinyl-CoA synthetase domains"/>
    <property type="match status" value="1"/>
</dbReference>
<dbReference type="PANTHER" id="PTHR11815:SF10">
    <property type="entry name" value="SUCCINATE--COA LIGASE [GDP-FORMING] SUBUNIT BETA, MITOCHONDRIAL"/>
    <property type="match status" value="1"/>
</dbReference>
<evidence type="ECO:0000256" key="9">
    <source>
        <dbReference type="ARBA" id="ARBA00052879"/>
    </source>
</evidence>
<proteinExistence type="inferred from homology"/>
<keyword evidence="2 12" id="KW-0816">Tricarboxylic acid cycle</keyword>
<dbReference type="PROSITE" id="PS01217">
    <property type="entry name" value="SUCCINYL_COA_LIG_3"/>
    <property type="match status" value="1"/>
</dbReference>
<evidence type="ECO:0000259" key="14">
    <source>
        <dbReference type="Pfam" id="PF08442"/>
    </source>
</evidence>
<keyword evidence="4 12" id="KW-0479">Metal-binding</keyword>
<dbReference type="EC" id="6.2.1.4" evidence="12"/>
<dbReference type="HAMAP" id="MF_00558">
    <property type="entry name" value="Succ_CoA_beta"/>
    <property type="match status" value="1"/>
</dbReference>
<name>A0A7D9DK57_PARCT</name>
<dbReference type="GO" id="GO:0005739">
    <property type="term" value="C:mitochondrion"/>
    <property type="evidence" value="ECO:0007669"/>
    <property type="project" value="UniProtKB-SubCell"/>
</dbReference>
<comment type="similarity">
    <text evidence="12">Belongs to the succinate/malate CoA ligase beta subunit family. GTP-specific subunit beta subfamily.</text>
</comment>
<keyword evidence="3 12" id="KW-0436">Ligase</keyword>
<evidence type="ECO:0000256" key="8">
    <source>
        <dbReference type="ARBA" id="ARBA00023134"/>
    </source>
</evidence>
<keyword evidence="7 12" id="KW-0496">Mitochondrion</keyword>
<feature type="binding site" evidence="12">
    <location>
        <position position="311"/>
    </location>
    <ligand>
        <name>substrate</name>
        <note>ligand shared with subunit alpha</note>
    </ligand>
</feature>
<organism evidence="15 16">
    <name type="scientific">Paramuricea clavata</name>
    <name type="common">Red gorgonian</name>
    <name type="synonym">Violescent sea-whip</name>
    <dbReference type="NCBI Taxonomy" id="317549"/>
    <lineage>
        <taxon>Eukaryota</taxon>
        <taxon>Metazoa</taxon>
        <taxon>Cnidaria</taxon>
        <taxon>Anthozoa</taxon>
        <taxon>Octocorallia</taxon>
        <taxon>Malacalcyonacea</taxon>
        <taxon>Plexauridae</taxon>
        <taxon>Paramuricea</taxon>
    </lineage>
</organism>
<keyword evidence="16" id="KW-1185">Reference proteome</keyword>
<keyword evidence="8 12" id="KW-0342">GTP-binding</keyword>
<feature type="binding site" evidence="12">
    <location>
        <begin position="368"/>
        <end position="370"/>
    </location>
    <ligand>
        <name>substrate</name>
        <note>ligand shared with subunit alpha</note>
    </ligand>
</feature>
<feature type="site" description="Important for substrate specificity" evidence="12">
    <location>
        <position position="150"/>
    </location>
</feature>
<feature type="binding site" evidence="12">
    <location>
        <begin position="93"/>
        <end position="95"/>
    </location>
    <ligand>
        <name>GTP</name>
        <dbReference type="ChEBI" id="CHEBI:37565"/>
    </ligand>
</feature>
<feature type="domain" description="ATP-grasp fold succinyl-CoA synthetase-type" evidence="14">
    <location>
        <begin position="43"/>
        <end position="249"/>
    </location>
</feature>
<dbReference type="OrthoDB" id="1552at2759"/>
<dbReference type="NCBIfam" id="NF001913">
    <property type="entry name" value="PRK00696.1"/>
    <property type="match status" value="1"/>
</dbReference>
<keyword evidence="6 12" id="KW-0460">Magnesium</keyword>
<feature type="binding site" evidence="12">
    <location>
        <position position="149"/>
    </location>
    <ligand>
        <name>GTP</name>
        <dbReference type="ChEBI" id="CHEBI:37565"/>
    </ligand>
</feature>
<dbReference type="AlphaFoldDB" id="A0A7D9DK57"/>
<evidence type="ECO:0000256" key="12">
    <source>
        <dbReference type="HAMAP-Rule" id="MF_03221"/>
    </source>
</evidence>
<dbReference type="GO" id="GO:0006099">
    <property type="term" value="P:tricarboxylic acid cycle"/>
    <property type="evidence" value="ECO:0007669"/>
    <property type="project" value="UniProtKB-UniRule"/>
</dbReference>
<dbReference type="Gene3D" id="3.30.1490.20">
    <property type="entry name" value="ATP-grasp fold, A domain"/>
    <property type="match status" value="1"/>
</dbReference>
<dbReference type="Proteomes" id="UP001152795">
    <property type="component" value="Unassembled WGS sequence"/>
</dbReference>
<keyword evidence="5 12" id="KW-0547">Nucleotide-binding</keyword>
<dbReference type="InterPro" id="IPR005811">
    <property type="entry name" value="SUCC_ACL_C"/>
</dbReference>
<dbReference type="Pfam" id="PF08442">
    <property type="entry name" value="ATP-grasp_2"/>
    <property type="match status" value="1"/>
</dbReference>
<evidence type="ECO:0000256" key="3">
    <source>
        <dbReference type="ARBA" id="ARBA00022598"/>
    </source>
</evidence>
<dbReference type="GO" id="GO:0042709">
    <property type="term" value="C:succinate-CoA ligase complex"/>
    <property type="evidence" value="ECO:0007669"/>
    <property type="project" value="TreeGrafter"/>
</dbReference>
<evidence type="ECO:0000256" key="10">
    <source>
        <dbReference type="ARBA" id="ARBA00053833"/>
    </source>
</evidence>
<dbReference type="EMBL" id="CACRXK020001150">
    <property type="protein sequence ID" value="CAB3987289.1"/>
    <property type="molecule type" value="Genomic_DNA"/>
</dbReference>
<dbReference type="GO" id="GO:0006104">
    <property type="term" value="P:succinyl-CoA metabolic process"/>
    <property type="evidence" value="ECO:0007669"/>
    <property type="project" value="InterPro"/>
</dbReference>
<evidence type="ECO:0000256" key="2">
    <source>
        <dbReference type="ARBA" id="ARBA00022532"/>
    </source>
</evidence>
<dbReference type="UniPathway" id="UPA00223">
    <property type="reaction ID" value="UER00999"/>
</dbReference>
<accession>A0A7D9DK57</accession>
<evidence type="ECO:0000259" key="13">
    <source>
        <dbReference type="Pfam" id="PF00549"/>
    </source>
</evidence>
<dbReference type="GO" id="GO:0005525">
    <property type="term" value="F:GTP binding"/>
    <property type="evidence" value="ECO:0007669"/>
    <property type="project" value="UniProtKB-UniRule"/>
</dbReference>
<evidence type="ECO:0000256" key="11">
    <source>
        <dbReference type="ARBA" id="ARBA00063570"/>
    </source>
</evidence>
<feature type="binding site" evidence="12">
    <location>
        <position position="246"/>
    </location>
    <ligand>
        <name>Mg(2+)</name>
        <dbReference type="ChEBI" id="CHEBI:18420"/>
    </ligand>
</feature>
<protein>
    <recommendedName>
        <fullName evidence="12">Succinate--CoA ligase [GDP-forming] subunit beta, mitochondrial</fullName>
        <ecNumber evidence="12">6.2.1.4</ecNumber>
    </recommendedName>
    <alternativeName>
        <fullName evidence="12">GTP-specific succinyl-CoA synthetase subunit beta</fullName>
        <shortName evidence="12">G-SCS</shortName>
        <shortName evidence="12">GTPSCS</shortName>
    </alternativeName>
    <alternativeName>
        <fullName evidence="12">Succinyl-CoA synthetase beta-G chain</fullName>
        <shortName evidence="12">SCS-betaG</shortName>
    </alternativeName>
</protein>
<dbReference type="NCBIfam" id="TIGR01016">
    <property type="entry name" value="sucCoAbeta"/>
    <property type="match status" value="1"/>
</dbReference>
<dbReference type="InterPro" id="IPR016102">
    <property type="entry name" value="Succinyl-CoA_synth-like"/>
</dbReference>
<comment type="caution">
    <text evidence="15">The sequence shown here is derived from an EMBL/GenBank/DDBJ whole genome shotgun (WGS) entry which is preliminary data.</text>
</comment>
<comment type="pathway">
    <text evidence="1 12">Carbohydrate metabolism; tricarboxylic acid cycle; succinate from succinyl-CoA (ligase route): step 1/1.</text>
</comment>
<dbReference type="InterPro" id="IPR034722">
    <property type="entry name" value="Succ_CoA_betaG_euk"/>
</dbReference>
<dbReference type="PIRSF" id="PIRSF001554">
    <property type="entry name" value="SucCS_beta"/>
    <property type="match status" value="1"/>
</dbReference>
<feature type="site" description="Important for substrate specificity" evidence="12">
    <location>
        <position position="82"/>
    </location>
</feature>
<evidence type="ECO:0000313" key="15">
    <source>
        <dbReference type="EMBL" id="CAB3987289.1"/>
    </source>
</evidence>
<reference evidence="15" key="1">
    <citation type="submission" date="2020-04" db="EMBL/GenBank/DDBJ databases">
        <authorList>
            <person name="Alioto T."/>
            <person name="Alioto T."/>
            <person name="Gomez Garrido J."/>
        </authorList>
    </citation>
    <scope>NUCLEOTIDE SEQUENCE</scope>
    <source>
        <strain evidence="15">A484AB</strain>
    </source>
</reference>
<dbReference type="FunFam" id="3.30.470.20:FF:000002">
    <property type="entry name" value="Succinate--CoA ligase [ADP-forming] subunit beta"/>
    <property type="match status" value="1"/>
</dbReference>
<dbReference type="Pfam" id="PF00549">
    <property type="entry name" value="Ligase_CoA"/>
    <property type="match status" value="1"/>
</dbReference>
<sequence length="437" mass="47571">MAAFLGRVSGRNLQISCRKLLSGCLERGQARTFGVSSKCCLDLQEYQSKELMKNHGINVQKFQVADGDNDVSELVKKLDVSEVVIKAQVLAGGRGKGTFSSGLQGGVKLSKNFDEIPSIVDQMIGHSLVTKQTGKDGVLVRKVMLGEALDINRETYLAILMDRAFEGPVIVASPEGGVDIEEVAEKTPDKIYKFPVDINKGITKEQALDLADKLHFKGSLRDEAAVQIERLYELFIARDATQVEVNPLGETDDGRVVCFDAKINFDDNAKFRQKDLFASEDIAEKNPREVEAEKHNLNYIGMDGNIACIVNGAGLAMATMDMIKLHDGEPANFLDLGGGIQEEGVHQAFKIIASDENVKAILVNIFGGIVDCEMVARGIQAAYEKLKVDVPLIVRLEGTNVMRAKEVLNELKNSGIPVTTADNLDEAAMKAVNSLST</sequence>
<dbReference type="GO" id="GO:0004776">
    <property type="term" value="F:succinate-CoA ligase (GDP-forming) activity"/>
    <property type="evidence" value="ECO:0007669"/>
    <property type="project" value="UniProtKB-EC"/>
</dbReference>
<feature type="domain" description="ATP-citrate synthase/succinyl-CoA ligase C-terminal" evidence="13">
    <location>
        <begin position="309"/>
        <end position="432"/>
    </location>
</feature>
<feature type="binding site" evidence="12">
    <location>
        <position position="60"/>
    </location>
    <ligand>
        <name>GTP</name>
        <dbReference type="ChEBI" id="CHEBI:37565"/>
    </ligand>
</feature>
<comment type="catalytic activity">
    <reaction evidence="9 12">
        <text>GTP + succinate + CoA = succinyl-CoA + GDP + phosphate</text>
        <dbReference type="Rhea" id="RHEA:22120"/>
        <dbReference type="ChEBI" id="CHEBI:30031"/>
        <dbReference type="ChEBI" id="CHEBI:37565"/>
        <dbReference type="ChEBI" id="CHEBI:43474"/>
        <dbReference type="ChEBI" id="CHEBI:57287"/>
        <dbReference type="ChEBI" id="CHEBI:57292"/>
        <dbReference type="ChEBI" id="CHEBI:58189"/>
        <dbReference type="EC" id="6.2.1.4"/>
    </reaction>
</comment>
<dbReference type="GO" id="GO:0004775">
    <property type="term" value="F:succinate-CoA ligase (ADP-forming) activity"/>
    <property type="evidence" value="ECO:0007669"/>
    <property type="project" value="UniProtKB-UniRule"/>
</dbReference>
<dbReference type="FunFam" id="3.40.50.261:FF:000001">
    <property type="entry name" value="Succinate--CoA ligase [ADP-forming] subunit beta"/>
    <property type="match status" value="1"/>
</dbReference>
<evidence type="ECO:0000256" key="7">
    <source>
        <dbReference type="ARBA" id="ARBA00023128"/>
    </source>
</evidence>
<dbReference type="Gene3D" id="3.30.470.20">
    <property type="entry name" value="ATP-grasp fold, B domain"/>
    <property type="match status" value="1"/>
</dbReference>
<dbReference type="SUPFAM" id="SSF56059">
    <property type="entry name" value="Glutathione synthetase ATP-binding domain-like"/>
    <property type="match status" value="1"/>
</dbReference>
<dbReference type="InterPro" id="IPR013650">
    <property type="entry name" value="ATP-grasp_succ-CoA_synth-type"/>
</dbReference>
<dbReference type="InterPro" id="IPR017866">
    <property type="entry name" value="Succ-CoA_synthase_bsu_CS"/>
</dbReference>
<evidence type="ECO:0000313" key="16">
    <source>
        <dbReference type="Proteomes" id="UP001152795"/>
    </source>
</evidence>
<dbReference type="PANTHER" id="PTHR11815">
    <property type="entry name" value="SUCCINYL-COA SYNTHETASE BETA CHAIN"/>
    <property type="match status" value="1"/>
</dbReference>
<evidence type="ECO:0000256" key="5">
    <source>
        <dbReference type="ARBA" id="ARBA00022741"/>
    </source>
</evidence>
<gene>
    <name evidence="15" type="ORF">PACLA_8A062256</name>
</gene>
<evidence type="ECO:0000256" key="4">
    <source>
        <dbReference type="ARBA" id="ARBA00022723"/>
    </source>
</evidence>
<comment type="subcellular location">
    <subcellularLocation>
        <location evidence="12">Mitochondrion</location>
    </subcellularLocation>
</comment>
<comment type="cofactor">
    <cofactor evidence="12">
        <name>Mg(2+)</name>
        <dbReference type="ChEBI" id="CHEBI:18420"/>
    </cofactor>
    <text evidence="12">Binds 1 Mg(2+) ion per subunit.</text>
</comment>
<feature type="binding site" evidence="12">
    <location>
        <position position="260"/>
    </location>
    <ligand>
        <name>Mg(2+)</name>
        <dbReference type="ChEBI" id="CHEBI:18420"/>
    </ligand>
</feature>
<dbReference type="InterPro" id="IPR013815">
    <property type="entry name" value="ATP_grasp_subdomain_1"/>
</dbReference>
<comment type="function">
    <text evidence="10 12">GTP-specific succinyl-CoA synthetase functions in the citric acid cycle (TCA), coupling the hydrolysis of succinyl-CoA to the synthesis of GTP and thus represents the only step of substrate-level phosphorylation in the TCA. The beta subunit provides nucleotide specificity of the enzyme and binds the substrate succinate, while the binding sites for coenzyme A and phosphate are found in the alpha subunit.</text>
</comment>
<dbReference type="HAMAP" id="MF_03221">
    <property type="entry name" value="Succ_CoA_betaG_euk"/>
    <property type="match status" value="1"/>
</dbReference>
<dbReference type="InterPro" id="IPR005809">
    <property type="entry name" value="Succ_CoA_ligase-like_bsu"/>
</dbReference>
<evidence type="ECO:0000256" key="6">
    <source>
        <dbReference type="ARBA" id="ARBA00022842"/>
    </source>
</evidence>